<dbReference type="RefSeq" id="WP_101917171.1">
    <property type="nucleotide sequence ID" value="NZ_OENF01000019.1"/>
</dbReference>
<protein>
    <recommendedName>
        <fullName evidence="12">Histidinol-phosphate aminotransferase</fullName>
        <ecNumber evidence="12">2.6.1.9</ecNumber>
    </recommendedName>
    <alternativeName>
        <fullName evidence="12">Imidazole acetol-phosphate transaminase</fullName>
    </alternativeName>
</protein>
<proteinExistence type="inferred from homology"/>
<dbReference type="CDD" id="cd00609">
    <property type="entry name" value="AAT_like"/>
    <property type="match status" value="1"/>
</dbReference>
<comment type="catalytic activity">
    <reaction evidence="11 12">
        <text>L-histidinol phosphate + 2-oxoglutarate = 3-(imidazol-4-yl)-2-oxopropyl phosphate + L-glutamate</text>
        <dbReference type="Rhea" id="RHEA:23744"/>
        <dbReference type="ChEBI" id="CHEBI:16810"/>
        <dbReference type="ChEBI" id="CHEBI:29985"/>
        <dbReference type="ChEBI" id="CHEBI:57766"/>
        <dbReference type="ChEBI" id="CHEBI:57980"/>
        <dbReference type="EC" id="2.6.1.9"/>
    </reaction>
</comment>
<evidence type="ECO:0000256" key="5">
    <source>
        <dbReference type="ARBA" id="ARBA00011738"/>
    </source>
</evidence>
<evidence type="ECO:0000259" key="13">
    <source>
        <dbReference type="Pfam" id="PF00155"/>
    </source>
</evidence>
<dbReference type="NCBIfam" id="TIGR01141">
    <property type="entry name" value="hisC"/>
    <property type="match status" value="1"/>
</dbReference>
<dbReference type="Gene3D" id="3.40.640.10">
    <property type="entry name" value="Type I PLP-dependent aspartate aminotransferase-like (Major domain)"/>
    <property type="match status" value="1"/>
</dbReference>
<dbReference type="GO" id="GO:0000105">
    <property type="term" value="P:L-histidine biosynthetic process"/>
    <property type="evidence" value="ECO:0007669"/>
    <property type="project" value="UniProtKB-UniRule"/>
</dbReference>
<dbReference type="AlphaFoldDB" id="A0A2H1YGR5"/>
<evidence type="ECO:0000256" key="2">
    <source>
        <dbReference type="ARBA" id="ARBA00005011"/>
    </source>
</evidence>
<accession>A0A2H1YGR5</accession>
<keyword evidence="10 12" id="KW-0368">Histidine biosynthesis</keyword>
<comment type="subunit">
    <text evidence="5 12">Homodimer.</text>
</comment>
<feature type="domain" description="Aminotransferase class I/classII large" evidence="13">
    <location>
        <begin position="34"/>
        <end position="337"/>
    </location>
</feature>
<name>A0A2H1YGR5_9FLAO</name>
<dbReference type="GO" id="GO:0030170">
    <property type="term" value="F:pyridoxal phosphate binding"/>
    <property type="evidence" value="ECO:0007669"/>
    <property type="project" value="InterPro"/>
</dbReference>
<feature type="modified residue" description="N6-(pyridoxal phosphate)lysine" evidence="12">
    <location>
        <position position="205"/>
    </location>
</feature>
<keyword evidence="15" id="KW-1185">Reference proteome</keyword>
<evidence type="ECO:0000256" key="10">
    <source>
        <dbReference type="ARBA" id="ARBA00023102"/>
    </source>
</evidence>
<evidence type="ECO:0000256" key="3">
    <source>
        <dbReference type="ARBA" id="ARBA00005189"/>
    </source>
</evidence>
<dbReference type="Gene3D" id="3.90.1150.10">
    <property type="entry name" value="Aspartate Aminotransferase, domain 1"/>
    <property type="match status" value="1"/>
</dbReference>
<dbReference type="SUPFAM" id="SSF53383">
    <property type="entry name" value="PLP-dependent transferases"/>
    <property type="match status" value="1"/>
</dbReference>
<evidence type="ECO:0000256" key="4">
    <source>
        <dbReference type="ARBA" id="ARBA00007970"/>
    </source>
</evidence>
<evidence type="ECO:0000256" key="1">
    <source>
        <dbReference type="ARBA" id="ARBA00001933"/>
    </source>
</evidence>
<organism evidence="14 15">
    <name type="scientific">Tenacibaculum piscium</name>
    <dbReference type="NCBI Taxonomy" id="1458515"/>
    <lineage>
        <taxon>Bacteria</taxon>
        <taxon>Pseudomonadati</taxon>
        <taxon>Bacteroidota</taxon>
        <taxon>Flavobacteriia</taxon>
        <taxon>Flavobacteriales</taxon>
        <taxon>Flavobacteriaceae</taxon>
        <taxon>Tenacibaculum</taxon>
    </lineage>
</organism>
<dbReference type="InterPro" id="IPR015421">
    <property type="entry name" value="PyrdxlP-dep_Trfase_major"/>
</dbReference>
<dbReference type="InterPro" id="IPR005861">
    <property type="entry name" value="HisP_aminotrans"/>
</dbReference>
<dbReference type="EC" id="2.6.1.9" evidence="12"/>
<evidence type="ECO:0000256" key="12">
    <source>
        <dbReference type="HAMAP-Rule" id="MF_01023"/>
    </source>
</evidence>
<keyword evidence="6 12" id="KW-0032">Aminotransferase</keyword>
<reference evidence="15" key="1">
    <citation type="submission" date="2017-11" db="EMBL/GenBank/DDBJ databases">
        <authorList>
            <person name="Duchaud E."/>
        </authorList>
    </citation>
    <scope>NUCLEOTIDE SEQUENCE [LARGE SCALE GENOMIC DNA]</scope>
    <source>
        <strain evidence="15">Tenacibaculum sp. TNO020</strain>
    </source>
</reference>
<dbReference type="OrthoDB" id="9813612at2"/>
<evidence type="ECO:0000256" key="6">
    <source>
        <dbReference type="ARBA" id="ARBA00022576"/>
    </source>
</evidence>
<dbReference type="HAMAP" id="MF_01023">
    <property type="entry name" value="HisC_aminotrans_2"/>
    <property type="match status" value="1"/>
</dbReference>
<dbReference type="Pfam" id="PF00155">
    <property type="entry name" value="Aminotran_1_2"/>
    <property type="match status" value="1"/>
</dbReference>
<dbReference type="EMBL" id="OENF01000019">
    <property type="protein sequence ID" value="SOS74686.1"/>
    <property type="molecule type" value="Genomic_DNA"/>
</dbReference>
<comment type="pathway">
    <text evidence="2 12">Amino-acid biosynthesis; L-histidine biosynthesis; L-histidine from 5-phospho-alpha-D-ribose 1-diphosphate: step 7/9.</text>
</comment>
<dbReference type="InterPro" id="IPR004839">
    <property type="entry name" value="Aminotransferase_I/II_large"/>
</dbReference>
<evidence type="ECO:0000256" key="7">
    <source>
        <dbReference type="ARBA" id="ARBA00022605"/>
    </source>
</evidence>
<keyword evidence="8 12" id="KW-0808">Transferase</keyword>
<evidence type="ECO:0000313" key="15">
    <source>
        <dbReference type="Proteomes" id="UP000234211"/>
    </source>
</evidence>
<evidence type="ECO:0000256" key="9">
    <source>
        <dbReference type="ARBA" id="ARBA00022898"/>
    </source>
</evidence>
<dbReference type="Proteomes" id="UP000234211">
    <property type="component" value="Unassembled WGS sequence"/>
</dbReference>
<evidence type="ECO:0000313" key="14">
    <source>
        <dbReference type="EMBL" id="SOS74686.1"/>
    </source>
</evidence>
<comment type="cofactor">
    <cofactor evidence="1 12">
        <name>pyridoxal 5'-phosphate</name>
        <dbReference type="ChEBI" id="CHEBI:597326"/>
    </cofactor>
</comment>
<dbReference type="PROSITE" id="PS00599">
    <property type="entry name" value="AA_TRANSFER_CLASS_2"/>
    <property type="match status" value="1"/>
</dbReference>
<comment type="pathway">
    <text evidence="3">Lipid metabolism.</text>
</comment>
<dbReference type="InterPro" id="IPR001917">
    <property type="entry name" value="Aminotrans_II_pyridoxalP_BS"/>
</dbReference>
<dbReference type="PANTHER" id="PTHR42885:SF2">
    <property type="entry name" value="HISTIDINOL-PHOSPHATE AMINOTRANSFERASE"/>
    <property type="match status" value="1"/>
</dbReference>
<dbReference type="InterPro" id="IPR015422">
    <property type="entry name" value="PyrdxlP-dep_Trfase_small"/>
</dbReference>
<dbReference type="UniPathway" id="UPA00031">
    <property type="reaction ID" value="UER00012"/>
</dbReference>
<comment type="similarity">
    <text evidence="4 12">Belongs to the class-II pyridoxal-phosphate-dependent aminotransferase family. Histidinol-phosphate aminotransferase subfamily.</text>
</comment>
<dbReference type="InterPro" id="IPR015424">
    <property type="entry name" value="PyrdxlP-dep_Trfase"/>
</dbReference>
<keyword evidence="9 12" id="KW-0663">Pyridoxal phosphate</keyword>
<dbReference type="PANTHER" id="PTHR42885">
    <property type="entry name" value="HISTIDINOL-PHOSPHATE AMINOTRANSFERASE-RELATED"/>
    <property type="match status" value="1"/>
</dbReference>
<keyword evidence="7 12" id="KW-0028">Amino-acid biosynthesis</keyword>
<gene>
    <name evidence="12 14" type="primary">hisC</name>
    <name evidence="14" type="ORF">TNO020_260115</name>
</gene>
<sequence>MFNLDKIVRPNIKKLKAYSSARDEFKGTAEVYLDANENPFGDLNRYPDPKQIKIKKRLSEIKKVAENQIFIGNGSDEVIDLAFRIFCEPSKDKAVTFSPTYGMYDVSAGINDVELIKQPLLHDFQINLNQLQPYLDMEDVKIIFICSPNNPTGNCFDDETIEYILENFNGIVLIDEAYIDFSSRASYSTKLEKYPNLIVSQTFSKAWGLAGVRVGAAYANRQVIDLYNKVKPPYNVSALNQEAVLKSLGNLDEFEINKNSIINEKETLINELKKIDFVKNIYPSEANFILIEVINANIIYNKLVSEKIIIRNRTTLIDNCLRITVGKSEENRKLIKTLANLTGF</sequence>
<dbReference type="GO" id="GO:0004400">
    <property type="term" value="F:histidinol-phosphate transaminase activity"/>
    <property type="evidence" value="ECO:0007669"/>
    <property type="project" value="UniProtKB-UniRule"/>
</dbReference>
<evidence type="ECO:0000256" key="8">
    <source>
        <dbReference type="ARBA" id="ARBA00022679"/>
    </source>
</evidence>
<evidence type="ECO:0000256" key="11">
    <source>
        <dbReference type="ARBA" id="ARBA00047481"/>
    </source>
</evidence>